<feature type="non-terminal residue" evidence="1">
    <location>
        <position position="30"/>
    </location>
</feature>
<evidence type="ECO:0000313" key="1">
    <source>
        <dbReference type="EMBL" id="EPC50858.1"/>
    </source>
</evidence>
<reference evidence="1 2" key="1">
    <citation type="journal article" date="2013" name="PLoS ONE">
        <title>Lactobacillus paracasei comparative genomics: towards species pan-genome definition and exploitation of diversity.</title>
        <authorList>
            <person name="Smokvina T."/>
            <person name="Wels M."/>
            <person name="Polka J."/>
            <person name="Chervaux C."/>
            <person name="Brisse S."/>
            <person name="Boekhorst J."/>
            <person name="van Hylckama Vlieg J.E."/>
            <person name="Siezen R.J."/>
        </authorList>
    </citation>
    <scope>NUCLEOTIDE SEQUENCE [LARGE SCALE GENOMIC DNA]</scope>
    <source>
        <strain evidence="1 2">Lpp7</strain>
    </source>
</reference>
<comment type="caution">
    <text evidence="1">The sequence shown here is derived from an EMBL/GenBank/DDBJ whole genome shotgun (WGS) entry which is preliminary data.</text>
</comment>
<proteinExistence type="predicted"/>
<organism evidence="1 2">
    <name type="scientific">Lacticaseibacillus paracasei subsp. paracasei Lpp7</name>
    <dbReference type="NCBI Taxonomy" id="1256200"/>
    <lineage>
        <taxon>Bacteria</taxon>
        <taxon>Bacillati</taxon>
        <taxon>Bacillota</taxon>
        <taxon>Bacilli</taxon>
        <taxon>Lactobacillales</taxon>
        <taxon>Lactobacillaceae</taxon>
        <taxon>Lacticaseibacillus</taxon>
    </lineage>
</organism>
<dbReference type="Proteomes" id="UP000014303">
    <property type="component" value="Unassembled WGS sequence"/>
</dbReference>
<dbReference type="AlphaFoldDB" id="A0A8E0IFL7"/>
<sequence>MHTRNITDLFSASLAKSNLSAKQQAVLKAS</sequence>
<name>A0A8E0IFL7_LACPA</name>
<accession>A0A8E0IFL7</accession>
<protein>
    <submittedName>
        <fullName evidence="1">Transcriptional regulator</fullName>
    </submittedName>
</protein>
<dbReference type="EMBL" id="ANJV01000175">
    <property type="protein sequence ID" value="EPC50858.1"/>
    <property type="molecule type" value="Genomic_DNA"/>
</dbReference>
<evidence type="ECO:0000313" key="2">
    <source>
        <dbReference type="Proteomes" id="UP000014303"/>
    </source>
</evidence>
<gene>
    <name evidence="1" type="ORF">Lpp7_10483</name>
</gene>